<proteinExistence type="predicted"/>
<organism evidence="3 4">
    <name type="scientific">Oleomonas cavernae</name>
    <dbReference type="NCBI Taxonomy" id="2320859"/>
    <lineage>
        <taxon>Bacteria</taxon>
        <taxon>Pseudomonadati</taxon>
        <taxon>Pseudomonadota</taxon>
        <taxon>Alphaproteobacteria</taxon>
        <taxon>Acetobacterales</taxon>
        <taxon>Acetobacteraceae</taxon>
        <taxon>Oleomonas</taxon>
    </lineage>
</organism>
<dbReference type="EMBL" id="QYUK01000011">
    <property type="protein sequence ID" value="RJF89863.1"/>
    <property type="molecule type" value="Genomic_DNA"/>
</dbReference>
<keyword evidence="4" id="KW-1185">Reference proteome</keyword>
<dbReference type="InterPro" id="IPR016161">
    <property type="entry name" value="Ald_DH/histidinol_DH"/>
</dbReference>
<dbReference type="InterPro" id="IPR016162">
    <property type="entry name" value="Ald_DH_N"/>
</dbReference>
<protein>
    <submittedName>
        <fullName evidence="3">Aldehyde dehydrogenase family protein</fullName>
    </submittedName>
</protein>
<evidence type="ECO:0000313" key="4">
    <source>
        <dbReference type="Proteomes" id="UP000284605"/>
    </source>
</evidence>
<accession>A0A418WIL5</accession>
<dbReference type="InterPro" id="IPR015590">
    <property type="entry name" value="Aldehyde_DH_dom"/>
</dbReference>
<evidence type="ECO:0000259" key="2">
    <source>
        <dbReference type="Pfam" id="PF00171"/>
    </source>
</evidence>
<dbReference type="InterPro" id="IPR016163">
    <property type="entry name" value="Ald_DH_C"/>
</dbReference>
<dbReference type="Pfam" id="PF00171">
    <property type="entry name" value="Aldedh"/>
    <property type="match status" value="1"/>
</dbReference>
<dbReference type="OrthoDB" id="9812625at2"/>
<evidence type="ECO:0000256" key="1">
    <source>
        <dbReference type="ARBA" id="ARBA00023002"/>
    </source>
</evidence>
<dbReference type="Proteomes" id="UP000284605">
    <property type="component" value="Unassembled WGS sequence"/>
</dbReference>
<feature type="domain" description="Aldehyde dehydrogenase" evidence="2">
    <location>
        <begin position="2"/>
        <end position="52"/>
    </location>
</feature>
<dbReference type="Gene3D" id="3.40.309.10">
    <property type="entry name" value="Aldehyde Dehydrogenase, Chain A, domain 2"/>
    <property type="match status" value="1"/>
</dbReference>
<dbReference type="Gene3D" id="3.40.605.10">
    <property type="entry name" value="Aldehyde Dehydrogenase, Chain A, domain 1"/>
    <property type="match status" value="1"/>
</dbReference>
<dbReference type="GO" id="GO:0016620">
    <property type="term" value="F:oxidoreductase activity, acting on the aldehyde or oxo group of donors, NAD or NADP as acceptor"/>
    <property type="evidence" value="ECO:0007669"/>
    <property type="project" value="InterPro"/>
</dbReference>
<keyword evidence="1" id="KW-0560">Oxidoreductase</keyword>
<reference evidence="3 4" key="1">
    <citation type="submission" date="2018-09" db="EMBL/GenBank/DDBJ databases">
        <authorList>
            <person name="Zhu H."/>
        </authorList>
    </citation>
    <scope>NUCLEOTIDE SEQUENCE [LARGE SCALE GENOMIC DNA]</scope>
    <source>
        <strain evidence="3 4">K1W22B-8</strain>
    </source>
</reference>
<dbReference type="AlphaFoldDB" id="A0A418WIL5"/>
<gene>
    <name evidence="3" type="ORF">D3874_05275</name>
</gene>
<comment type="caution">
    <text evidence="3">The sequence shown here is derived from an EMBL/GenBank/DDBJ whole genome shotgun (WGS) entry which is preliminary data.</text>
</comment>
<name>A0A418WIL5_9PROT</name>
<dbReference type="SUPFAM" id="SSF53720">
    <property type="entry name" value="ALDH-like"/>
    <property type="match status" value="1"/>
</dbReference>
<evidence type="ECO:0000313" key="3">
    <source>
        <dbReference type="EMBL" id="RJF89863.1"/>
    </source>
</evidence>
<sequence>MAAALEAGATCINDFGLCYLNQDLPFGGVKYSGFGRMNGRDGLRAYTNAKAVLSDRLPFPIVPRLYPVGPRDYAKARHTIRLMFGRGLGAKLRALLGLMR</sequence>